<dbReference type="InterPro" id="IPR012902">
    <property type="entry name" value="N_methyl_site"/>
</dbReference>
<reference evidence="2" key="1">
    <citation type="submission" date="2022-06" db="EMBL/GenBank/DDBJ databases">
        <title>Aeoliella straminimaris, a novel planctomycete from sediments.</title>
        <authorList>
            <person name="Vitorino I.R."/>
            <person name="Lage O.M."/>
        </authorList>
    </citation>
    <scope>NUCLEOTIDE SEQUENCE</scope>
    <source>
        <strain evidence="2">ICT_H6.2</strain>
    </source>
</reference>
<dbReference type="PANTHER" id="PTHR30093">
    <property type="entry name" value="GENERAL SECRETION PATHWAY PROTEIN G"/>
    <property type="match status" value="1"/>
</dbReference>
<evidence type="ECO:0000259" key="1">
    <source>
        <dbReference type="Pfam" id="PF07596"/>
    </source>
</evidence>
<dbReference type="NCBIfam" id="TIGR02532">
    <property type="entry name" value="IV_pilin_GFxxxE"/>
    <property type="match status" value="1"/>
</dbReference>
<name>A0A9X2F9V4_9BACT</name>
<evidence type="ECO:0000313" key="2">
    <source>
        <dbReference type="EMBL" id="MCO6044298.1"/>
    </source>
</evidence>
<dbReference type="InterPro" id="IPR027558">
    <property type="entry name" value="Pre_pil_HX9DG_C"/>
</dbReference>
<dbReference type="EMBL" id="JAMXLR010000036">
    <property type="protein sequence ID" value="MCO6044298.1"/>
    <property type="molecule type" value="Genomic_DNA"/>
</dbReference>
<protein>
    <submittedName>
        <fullName evidence="2">DUF1559 domain-containing protein</fullName>
    </submittedName>
</protein>
<dbReference type="Proteomes" id="UP001155241">
    <property type="component" value="Unassembled WGS sequence"/>
</dbReference>
<dbReference type="AlphaFoldDB" id="A0A9X2F9V4"/>
<evidence type="ECO:0000313" key="3">
    <source>
        <dbReference type="Proteomes" id="UP001155241"/>
    </source>
</evidence>
<dbReference type="InterPro" id="IPR011453">
    <property type="entry name" value="DUF1559"/>
</dbReference>
<feature type="domain" description="DUF1559" evidence="1">
    <location>
        <begin position="49"/>
        <end position="332"/>
    </location>
</feature>
<dbReference type="Gene3D" id="3.30.700.10">
    <property type="entry name" value="Glycoprotein, Type 4 Pilin"/>
    <property type="match status" value="1"/>
</dbReference>
<accession>A0A9X2F9V4</accession>
<dbReference type="InterPro" id="IPR045584">
    <property type="entry name" value="Pilin-like"/>
</dbReference>
<organism evidence="2 3">
    <name type="scientific">Aeoliella straminimaris</name>
    <dbReference type="NCBI Taxonomy" id="2954799"/>
    <lineage>
        <taxon>Bacteria</taxon>
        <taxon>Pseudomonadati</taxon>
        <taxon>Planctomycetota</taxon>
        <taxon>Planctomycetia</taxon>
        <taxon>Pirellulales</taxon>
        <taxon>Lacipirellulaceae</taxon>
        <taxon>Aeoliella</taxon>
    </lineage>
</organism>
<dbReference type="Pfam" id="PF07596">
    <property type="entry name" value="SBP_bac_10"/>
    <property type="match status" value="1"/>
</dbReference>
<keyword evidence="3" id="KW-1185">Reference proteome</keyword>
<comment type="caution">
    <text evidence="2">The sequence shown here is derived from an EMBL/GenBank/DDBJ whole genome shotgun (WGS) entry which is preliminary data.</text>
</comment>
<proteinExistence type="predicted"/>
<dbReference type="Pfam" id="PF07963">
    <property type="entry name" value="N_methyl"/>
    <property type="match status" value="1"/>
</dbReference>
<gene>
    <name evidence="2" type="ORF">NG895_10305</name>
</gene>
<sequence length="359" mass="39173">MDSYRISVARRASLRGCSWPRKPGFTLVELLVVIAIIGILVALLLPAVQAAREAARRTQCINHLKQLGLSTHGYHDTRKHLPPMRVDDHQPTWLMLVLDYAEQQQVKDLWKNELGCFYDQSLQTRTIEVAHYYCPSMSHDGSATGVNSHIVLKMPDSVHSHPRRDDEFGGRSNGWAGAISDYRAVSGSTYPQQGRDCNGNIVTITNGTYDGCLGSAVNGAMPQANRSKVEYFDSDRRKLKSFNGITSFRSITDGTSQTLLGGEVSRKLGESGHAFNGDHLPGFPIGETRPFCQRCTESEDEGGDSGFGGAHPGIANFLMCDASVQSIPTGTDLAVMDRMASRAGGEIYDIDGVAESLHP</sequence>
<dbReference type="PANTHER" id="PTHR30093:SF2">
    <property type="entry name" value="TYPE II SECRETION SYSTEM PROTEIN H"/>
    <property type="match status" value="1"/>
</dbReference>
<dbReference type="NCBIfam" id="TIGR04294">
    <property type="entry name" value="pre_pil_HX9DG"/>
    <property type="match status" value="1"/>
</dbReference>
<dbReference type="SUPFAM" id="SSF54523">
    <property type="entry name" value="Pili subunits"/>
    <property type="match status" value="1"/>
</dbReference>